<proteinExistence type="inferred from homology"/>
<dbReference type="InterPro" id="IPR005288">
    <property type="entry name" value="NadB"/>
</dbReference>
<reference evidence="13" key="2">
    <citation type="journal article" date="2010" name="Stand. Genomic Sci.">
        <title>Complete genome sequence of Vulcanisaeta distributa type strain (IC-017T).</title>
        <authorList>
            <person name="Mavromatis K."/>
            <person name="Sikorski J."/>
            <person name="Pabst E."/>
            <person name="Teshima H."/>
            <person name="Lapidus A."/>
            <person name="Lucas S."/>
            <person name="Nolan M."/>
            <person name="Glavina Del Rio T."/>
            <person name="Cheng J."/>
            <person name="Bruce D."/>
            <person name="Goodwin L."/>
            <person name="Pitluck S."/>
            <person name="Liolios K."/>
            <person name="Ivanova N."/>
            <person name="Mikhailova N."/>
            <person name="Pati A."/>
            <person name="Chen A."/>
            <person name="Palaniappan K."/>
            <person name="Land M."/>
            <person name="Hauser L."/>
            <person name="Chang Y."/>
            <person name="Jeffries C."/>
            <person name="Rohde M."/>
            <person name="Spring S."/>
            <person name="Goker M."/>
            <person name="Wirth R."/>
            <person name="Woyke T."/>
            <person name="Bristow J."/>
            <person name="Eisen J."/>
            <person name="Markowitz V."/>
            <person name="Hugenholtz P."/>
            <person name="Klenk H."/>
            <person name="Kyrpides N."/>
        </authorList>
    </citation>
    <scope>NUCLEOTIDE SEQUENCE [LARGE SCALE GENOMIC DNA]</scope>
    <source>
        <strain evidence="13">DSM 14429 / JCM 11212 / NBRC 100878 / IC-017</strain>
    </source>
</reference>
<evidence type="ECO:0000259" key="11">
    <source>
        <dbReference type="Pfam" id="PF02910"/>
    </source>
</evidence>
<feature type="domain" description="FAD-dependent oxidoreductase 2 FAD-binding" evidence="10">
    <location>
        <begin position="6"/>
        <end position="356"/>
    </location>
</feature>
<evidence type="ECO:0000313" key="13">
    <source>
        <dbReference type="Proteomes" id="UP000006681"/>
    </source>
</evidence>
<comment type="similarity">
    <text evidence="3">Belongs to the FAD-dependent oxidoreductase 2 family. NadB subfamily.</text>
</comment>
<protein>
    <recommendedName>
        <fullName evidence="4">L-aspartate oxidase</fullName>
        <ecNumber evidence="4">1.4.3.16</ecNumber>
    </recommendedName>
    <alternativeName>
        <fullName evidence="9">Quinolinate synthase B</fullName>
    </alternativeName>
</protein>
<dbReference type="SUPFAM" id="SSF51905">
    <property type="entry name" value="FAD/NAD(P)-binding domain"/>
    <property type="match status" value="1"/>
</dbReference>
<keyword evidence="8" id="KW-0560">Oxidoreductase</keyword>
<dbReference type="InterPro" id="IPR036188">
    <property type="entry name" value="FAD/NAD-bd_sf"/>
</dbReference>
<dbReference type="UniPathway" id="UPA00253">
    <property type="reaction ID" value="UER00326"/>
</dbReference>
<evidence type="ECO:0000256" key="5">
    <source>
        <dbReference type="ARBA" id="ARBA00022630"/>
    </source>
</evidence>
<organism evidence="12 13">
    <name type="scientific">Vulcanisaeta distributa (strain DSM 14429 / JCM 11212 / NBRC 100878 / IC-017)</name>
    <dbReference type="NCBI Taxonomy" id="572478"/>
    <lineage>
        <taxon>Archaea</taxon>
        <taxon>Thermoproteota</taxon>
        <taxon>Thermoprotei</taxon>
        <taxon>Thermoproteales</taxon>
        <taxon>Thermoproteaceae</taxon>
        <taxon>Vulcanisaeta</taxon>
    </lineage>
</organism>
<dbReference type="PANTHER" id="PTHR42716">
    <property type="entry name" value="L-ASPARTATE OXIDASE"/>
    <property type="match status" value="1"/>
</dbReference>
<evidence type="ECO:0000259" key="10">
    <source>
        <dbReference type="Pfam" id="PF00890"/>
    </source>
</evidence>
<reference evidence="12 13" key="1">
    <citation type="journal article" date="2010" name="Stand. Genomic Sci.">
        <title>Complete genome sequence of Vulcanisaeta distributa type strain (IC-017).</title>
        <authorList>
            <person name="Mavromatis K."/>
            <person name="Sikorski J."/>
            <person name="Pabst E."/>
            <person name="Teshima H."/>
            <person name="Lapidus A."/>
            <person name="Lucas S."/>
            <person name="Nolan M."/>
            <person name="Glavina Del Rio T."/>
            <person name="Cheng J.F."/>
            <person name="Bruce D."/>
            <person name="Goodwin L."/>
            <person name="Pitluck S."/>
            <person name="Liolios K."/>
            <person name="Ivanova N."/>
            <person name="Mikhailova N."/>
            <person name="Pati A."/>
            <person name="Chen A."/>
            <person name="Palaniappan K."/>
            <person name="Land M."/>
            <person name="Hauser L."/>
            <person name="Chang Y.J."/>
            <person name="Jeffries C.D."/>
            <person name="Rohde M."/>
            <person name="Spring S."/>
            <person name="Goker M."/>
            <person name="Wirth R."/>
            <person name="Woyke T."/>
            <person name="Bristow J."/>
            <person name="Eisen J.A."/>
            <person name="Markowitz V."/>
            <person name="Hugenholtz P."/>
            <person name="Klenk H.P."/>
            <person name="Kyrpides N.C."/>
        </authorList>
    </citation>
    <scope>NUCLEOTIDE SEQUENCE [LARGE SCALE GENOMIC DNA]</scope>
    <source>
        <strain evidence="13">DSM 14429 / JCM 11212 / NBRC 100878 / IC-017</strain>
    </source>
</reference>
<dbReference type="HOGENOM" id="CLU_014312_3_2_2"/>
<evidence type="ECO:0000256" key="2">
    <source>
        <dbReference type="ARBA" id="ARBA00004950"/>
    </source>
</evidence>
<feature type="domain" description="Fumarate reductase/succinate dehydrogenase flavoprotein-like C-terminal" evidence="11">
    <location>
        <begin position="439"/>
        <end position="475"/>
    </location>
</feature>
<dbReference type="InterPro" id="IPR003953">
    <property type="entry name" value="FAD-dep_OxRdtase_2_FAD-bd"/>
</dbReference>
<dbReference type="GO" id="GO:0008734">
    <property type="term" value="F:L-aspartate oxidase activity"/>
    <property type="evidence" value="ECO:0007669"/>
    <property type="project" value="UniProtKB-EC"/>
</dbReference>
<dbReference type="PRINTS" id="PR00368">
    <property type="entry name" value="FADPNR"/>
</dbReference>
<dbReference type="SUPFAM" id="SSF56425">
    <property type="entry name" value="Succinate dehydrogenase/fumarate reductase flavoprotein, catalytic domain"/>
    <property type="match status" value="1"/>
</dbReference>
<dbReference type="Gene3D" id="3.50.50.60">
    <property type="entry name" value="FAD/NAD(P)-binding domain"/>
    <property type="match status" value="1"/>
</dbReference>
<dbReference type="PANTHER" id="PTHR42716:SF2">
    <property type="entry name" value="L-ASPARTATE OXIDASE, CHLOROPLASTIC"/>
    <property type="match status" value="1"/>
</dbReference>
<keyword evidence="6" id="KW-0662">Pyridine nucleotide biosynthesis</keyword>
<dbReference type="InterPro" id="IPR037099">
    <property type="entry name" value="Fum_R/Succ_DH_flav-like_C_sf"/>
</dbReference>
<evidence type="ECO:0000256" key="6">
    <source>
        <dbReference type="ARBA" id="ARBA00022642"/>
    </source>
</evidence>
<comment type="pathway">
    <text evidence="2">Cofactor biosynthesis; NAD(+) biosynthesis; iminoaspartate from L-aspartate (oxidase route): step 1/1.</text>
</comment>
<dbReference type="GO" id="GO:0009435">
    <property type="term" value="P:NAD+ biosynthetic process"/>
    <property type="evidence" value="ECO:0007669"/>
    <property type="project" value="UniProtKB-UniPathway"/>
</dbReference>
<keyword evidence="13" id="KW-1185">Reference proteome</keyword>
<dbReference type="EMBL" id="CP002100">
    <property type="protein sequence ID" value="ADN49891.1"/>
    <property type="molecule type" value="Genomic_DNA"/>
</dbReference>
<name>E1QUG5_VULDI</name>
<dbReference type="KEGG" id="vdi:Vdis_0492"/>
<dbReference type="AlphaFoldDB" id="E1QUG5"/>
<evidence type="ECO:0000256" key="8">
    <source>
        <dbReference type="ARBA" id="ARBA00023002"/>
    </source>
</evidence>
<accession>E1QUG5</accession>
<dbReference type="STRING" id="572478.Vdis_0492"/>
<dbReference type="SUPFAM" id="SSF46977">
    <property type="entry name" value="Succinate dehydrogenase/fumarate reductase flavoprotein C-terminal domain"/>
    <property type="match status" value="1"/>
</dbReference>
<dbReference type="Pfam" id="PF02910">
    <property type="entry name" value="Succ_DH_flav_C"/>
    <property type="match status" value="1"/>
</dbReference>
<evidence type="ECO:0000256" key="9">
    <source>
        <dbReference type="ARBA" id="ARBA00030386"/>
    </source>
</evidence>
<evidence type="ECO:0000256" key="7">
    <source>
        <dbReference type="ARBA" id="ARBA00022827"/>
    </source>
</evidence>
<dbReference type="eggNOG" id="arCOG00572">
    <property type="taxonomic scope" value="Archaea"/>
</dbReference>
<evidence type="ECO:0000256" key="3">
    <source>
        <dbReference type="ARBA" id="ARBA00008562"/>
    </source>
</evidence>
<gene>
    <name evidence="12" type="ordered locus">Vdis_0492</name>
</gene>
<dbReference type="Proteomes" id="UP000006681">
    <property type="component" value="Chromosome"/>
</dbReference>
<keyword evidence="5" id="KW-0285">Flavoprotein</keyword>
<dbReference type="Pfam" id="PF00890">
    <property type="entry name" value="FAD_binding_2"/>
    <property type="match status" value="1"/>
</dbReference>
<comment type="cofactor">
    <cofactor evidence="1">
        <name>FAD</name>
        <dbReference type="ChEBI" id="CHEBI:57692"/>
    </cofactor>
</comment>
<keyword evidence="7" id="KW-0274">FAD</keyword>
<evidence type="ECO:0000313" key="12">
    <source>
        <dbReference type="EMBL" id="ADN49891.1"/>
    </source>
</evidence>
<dbReference type="Gene3D" id="3.90.700.10">
    <property type="entry name" value="Succinate dehydrogenase/fumarate reductase flavoprotein, catalytic domain"/>
    <property type="match status" value="1"/>
</dbReference>
<dbReference type="EC" id="1.4.3.16" evidence="4"/>
<sequence>MWLIYVIGDGIAGLSAAIALRRSGRGVTVITKELHGGSSFISKGGVAAATSIDDSPQLHAEDTLRVGDGLCDVDAVRYFTSEAPVVIEKLTNMGFEFDSDLRLEGGHSRRRIHHKADETGRALMEFLLRKAFELGVNIVEDELTALQVRDGVVKGFVTRERGLISNVDYLVLATGGYAYLWRYTSNPPTNTGDGIAIAFRAGAVVSDMEFVQFHPTIATLGNETMLLTETLRGEGARVVNEFGVRFTFKYHERGELAPRDVLSRAIYMELMSGHRVYMDLGGIEDFERKFPGVNDFLRRHGLGNKDWVPIHPGAHFTIGGLRVNVRGETNIRSLYAIGEVADTGLHGANRLASNSLLEALIMGFNLPRYIGEPWDGPRLDDGLMVTVKLRDHGPMMSIGEVRRVNWEYVGILRSGDGLRKAVDLYEQMNVAVNSRESNAALVSYLTAYAALLRTESRGAHYRVDYPSKDANWRRRIYFKVSA</sequence>
<evidence type="ECO:0000256" key="1">
    <source>
        <dbReference type="ARBA" id="ARBA00001974"/>
    </source>
</evidence>
<evidence type="ECO:0000256" key="4">
    <source>
        <dbReference type="ARBA" id="ARBA00012173"/>
    </source>
</evidence>
<dbReference type="InterPro" id="IPR015939">
    <property type="entry name" value="Fum_Rdtase/Succ_DH_flav-like_C"/>
</dbReference>
<dbReference type="Gene3D" id="1.20.58.100">
    <property type="entry name" value="Fumarate reductase/succinate dehydrogenase flavoprotein-like, C-terminal domain"/>
    <property type="match status" value="1"/>
</dbReference>
<dbReference type="InterPro" id="IPR027477">
    <property type="entry name" value="Succ_DH/fumarate_Rdtase_cat_sf"/>
</dbReference>